<keyword evidence="4" id="KW-1185">Reference proteome</keyword>
<dbReference type="AlphaFoldDB" id="A0A239NZT1"/>
<keyword evidence="2" id="KW-0472">Membrane</keyword>
<gene>
    <name evidence="3" type="ORF">SAMN05216276_10773</name>
</gene>
<sequence>MQAAGTSASVSETSPPGVGQVILKAVSPGAALTAVSFTGTFPLLIWGGLSVVLVVIMICAVMVLKHSEESTPFERFILLVMVLLNRSPTRFLEWRNTTRRKKRRTPSTSPSRALTTVEATEQEAA</sequence>
<feature type="region of interest" description="Disordered" evidence="1">
    <location>
        <begin position="95"/>
        <end position="125"/>
    </location>
</feature>
<accession>A0A239NZT1</accession>
<proteinExistence type="predicted"/>
<evidence type="ECO:0000313" key="3">
    <source>
        <dbReference type="EMBL" id="SNT60270.1"/>
    </source>
</evidence>
<dbReference type="EMBL" id="FZOD01000077">
    <property type="protein sequence ID" value="SNT60270.1"/>
    <property type="molecule type" value="Genomic_DNA"/>
</dbReference>
<keyword evidence="2" id="KW-1133">Transmembrane helix</keyword>
<feature type="transmembrane region" description="Helical" evidence="2">
    <location>
        <begin position="43"/>
        <end position="64"/>
    </location>
</feature>
<evidence type="ECO:0000256" key="2">
    <source>
        <dbReference type="SAM" id="Phobius"/>
    </source>
</evidence>
<dbReference type="Proteomes" id="UP000198282">
    <property type="component" value="Unassembled WGS sequence"/>
</dbReference>
<evidence type="ECO:0000313" key="4">
    <source>
        <dbReference type="Proteomes" id="UP000198282"/>
    </source>
</evidence>
<name>A0A239NZT1_9ACTN</name>
<protein>
    <submittedName>
        <fullName evidence="3">Uncharacterized protein</fullName>
    </submittedName>
</protein>
<keyword evidence="2" id="KW-0812">Transmembrane</keyword>
<organism evidence="3 4">
    <name type="scientific">Streptosporangium subroseum</name>
    <dbReference type="NCBI Taxonomy" id="106412"/>
    <lineage>
        <taxon>Bacteria</taxon>
        <taxon>Bacillati</taxon>
        <taxon>Actinomycetota</taxon>
        <taxon>Actinomycetes</taxon>
        <taxon>Streptosporangiales</taxon>
        <taxon>Streptosporangiaceae</taxon>
        <taxon>Streptosporangium</taxon>
    </lineage>
</organism>
<evidence type="ECO:0000256" key="1">
    <source>
        <dbReference type="SAM" id="MobiDB-lite"/>
    </source>
</evidence>
<reference evidence="3 4" key="1">
    <citation type="submission" date="2017-06" db="EMBL/GenBank/DDBJ databases">
        <authorList>
            <person name="Kim H.J."/>
            <person name="Triplett B.A."/>
        </authorList>
    </citation>
    <scope>NUCLEOTIDE SEQUENCE [LARGE SCALE GENOMIC DNA]</scope>
    <source>
        <strain evidence="3 4">CGMCC 4.2132</strain>
    </source>
</reference>